<accession>A0ABQ6MLY1</accession>
<organism evidence="4 5">
    <name type="scientific">Tetraparma gracilis</name>
    <dbReference type="NCBI Taxonomy" id="2962635"/>
    <lineage>
        <taxon>Eukaryota</taxon>
        <taxon>Sar</taxon>
        <taxon>Stramenopiles</taxon>
        <taxon>Ochrophyta</taxon>
        <taxon>Bolidophyceae</taxon>
        <taxon>Parmales</taxon>
        <taxon>Triparmaceae</taxon>
        <taxon>Tetraparma</taxon>
    </lineage>
</organism>
<dbReference type="Pfam" id="PF00685">
    <property type="entry name" value="Sulfotransfer_1"/>
    <property type="match status" value="1"/>
</dbReference>
<dbReference type="InterPro" id="IPR000863">
    <property type="entry name" value="Sulfotransferase_dom"/>
</dbReference>
<dbReference type="Gene3D" id="3.40.50.300">
    <property type="entry name" value="P-loop containing nucleotide triphosphate hydrolases"/>
    <property type="match status" value="1"/>
</dbReference>
<dbReference type="InterPro" id="IPR027417">
    <property type="entry name" value="P-loop_NTPase"/>
</dbReference>
<comment type="similarity">
    <text evidence="1">Belongs to the sulfotransferase 1 family.</text>
</comment>
<evidence type="ECO:0000313" key="5">
    <source>
        <dbReference type="Proteomes" id="UP001165060"/>
    </source>
</evidence>
<dbReference type="SUPFAM" id="SSF52540">
    <property type="entry name" value="P-loop containing nucleoside triphosphate hydrolases"/>
    <property type="match status" value="1"/>
</dbReference>
<name>A0ABQ6MLY1_9STRA</name>
<evidence type="ECO:0000256" key="1">
    <source>
        <dbReference type="ARBA" id="ARBA00005771"/>
    </source>
</evidence>
<keyword evidence="5" id="KW-1185">Reference proteome</keyword>
<sequence length="345" mass="37623">MSPESSSPDPPKPPPNNAALLFPLLIIVIGMVASSLSTPSSLLSEVPLPNDVMLASFPKSGSFWLRFLVANISPTARPVNFDSIESLLPDLELGENRRDFLKIGRVSAAFPRVFKSHQPFVPPGDPRSCGFAERPSKNFDCSKPVAEGGVGSGMEEYQCLCPNCPGRWRRAVLVVRDGRAASCSFYHFRSGLNMLETESERTFQGFLSSSKSKYGGTWTEWVLSWLDAAERGDDLKSEPERTLQDLYSFLVPDAAPPSGATLRRAVGASDFGAMKRLEKAEGTGKFFKELHREATAAGGNFEIMREGKSGAEAWSSCDDAWSDSDWAASLGGDDYTRAMRLLGYA</sequence>
<dbReference type="Proteomes" id="UP001165060">
    <property type="component" value="Unassembled WGS sequence"/>
</dbReference>
<reference evidence="4 5" key="1">
    <citation type="journal article" date="2023" name="Commun. Biol.">
        <title>Genome analysis of Parmales, the sister group of diatoms, reveals the evolutionary specialization of diatoms from phago-mixotrophs to photoautotrophs.</title>
        <authorList>
            <person name="Ban H."/>
            <person name="Sato S."/>
            <person name="Yoshikawa S."/>
            <person name="Yamada K."/>
            <person name="Nakamura Y."/>
            <person name="Ichinomiya M."/>
            <person name="Sato N."/>
            <person name="Blanc-Mathieu R."/>
            <person name="Endo H."/>
            <person name="Kuwata A."/>
            <person name="Ogata H."/>
        </authorList>
    </citation>
    <scope>NUCLEOTIDE SEQUENCE [LARGE SCALE GENOMIC DNA]</scope>
</reference>
<feature type="domain" description="Sulfotransferase" evidence="3">
    <location>
        <begin position="171"/>
        <end position="278"/>
    </location>
</feature>
<dbReference type="EMBL" id="BRYB01000350">
    <property type="protein sequence ID" value="GMI28296.1"/>
    <property type="molecule type" value="Genomic_DNA"/>
</dbReference>
<evidence type="ECO:0000259" key="3">
    <source>
        <dbReference type="Pfam" id="PF00685"/>
    </source>
</evidence>
<keyword evidence="2" id="KW-0808">Transferase</keyword>
<evidence type="ECO:0000256" key="2">
    <source>
        <dbReference type="ARBA" id="ARBA00022679"/>
    </source>
</evidence>
<proteinExistence type="inferred from homology"/>
<protein>
    <recommendedName>
        <fullName evidence="3">Sulfotransferase domain-containing protein</fullName>
    </recommendedName>
</protein>
<dbReference type="PANTHER" id="PTHR11783">
    <property type="entry name" value="SULFOTRANSFERASE SULT"/>
    <property type="match status" value="1"/>
</dbReference>
<comment type="caution">
    <text evidence="4">The sequence shown here is derived from an EMBL/GenBank/DDBJ whole genome shotgun (WGS) entry which is preliminary data.</text>
</comment>
<evidence type="ECO:0000313" key="4">
    <source>
        <dbReference type="EMBL" id="GMI28296.1"/>
    </source>
</evidence>
<gene>
    <name evidence="4" type="ORF">TeGR_g12922</name>
</gene>